<keyword evidence="1" id="KW-1133">Transmembrane helix</keyword>
<evidence type="ECO:0000313" key="3">
    <source>
        <dbReference type="Proteomes" id="UP000629468"/>
    </source>
</evidence>
<dbReference type="Proteomes" id="UP000629468">
    <property type="component" value="Unassembled WGS sequence"/>
</dbReference>
<evidence type="ECO:0000256" key="1">
    <source>
        <dbReference type="SAM" id="Phobius"/>
    </source>
</evidence>
<dbReference type="AlphaFoldDB" id="A0A8H7F4C5"/>
<keyword evidence="1" id="KW-0472">Membrane</keyword>
<feature type="transmembrane region" description="Helical" evidence="1">
    <location>
        <begin position="110"/>
        <end position="137"/>
    </location>
</feature>
<sequence length="269" mass="29816">MDIVISNLHAQMDFIVNNTLPGGPLGFPATLRIITTLRIDGIVNLVEDFLILGVLLWRVWVVWTGTRFVVPITAVSLFLYLPAIGLATAYRAIIWDIETSSLAATPRVESIIFVLASVFSISSLVFMTSSIITRLALVRREHIKLMGRSDIAGQYLGIATMLIESYALDTLWNIGTIISYSLRYAPTVNLFITCTIQVDILANYLVVYRVLSGRAWDRQTQHRLSTLNWDHGPAVATIGTLNLGQSSTSEEESSMEQCFRGDVYTVPAS</sequence>
<proteinExistence type="predicted"/>
<organism evidence="2 3">
    <name type="scientific">Agaricus bisporus var. burnettii</name>
    <dbReference type="NCBI Taxonomy" id="192524"/>
    <lineage>
        <taxon>Eukaryota</taxon>
        <taxon>Fungi</taxon>
        <taxon>Dikarya</taxon>
        <taxon>Basidiomycota</taxon>
        <taxon>Agaricomycotina</taxon>
        <taxon>Agaricomycetes</taxon>
        <taxon>Agaricomycetidae</taxon>
        <taxon>Agaricales</taxon>
        <taxon>Agaricineae</taxon>
        <taxon>Agaricaceae</taxon>
        <taxon>Agaricus</taxon>
    </lineage>
</organism>
<feature type="transmembrane region" description="Helical" evidence="1">
    <location>
        <begin position="68"/>
        <end position="90"/>
    </location>
</feature>
<gene>
    <name evidence="2" type="ORF">Agabi119p4_4984</name>
</gene>
<reference evidence="2 3" key="1">
    <citation type="journal article" name="Sci. Rep.">
        <title>Telomere-to-telomere assembled and centromere annotated genomes of the two main subspecies of the button mushroom Agaricus bisporus reveal especially polymorphic chromosome ends.</title>
        <authorList>
            <person name="Sonnenberg A.S.M."/>
            <person name="Sedaghat-Telgerd N."/>
            <person name="Lavrijssen B."/>
            <person name="Ohm R.A."/>
            <person name="Hendrickx P.M."/>
            <person name="Scholtmeijer K."/>
            <person name="Baars J.J.P."/>
            <person name="van Peer A."/>
        </authorList>
    </citation>
    <scope>NUCLEOTIDE SEQUENCE [LARGE SCALE GENOMIC DNA]</scope>
    <source>
        <strain evidence="2 3">H119_p4</strain>
    </source>
</reference>
<name>A0A8H7F4C5_AGABI</name>
<feature type="transmembrane region" description="Helical" evidence="1">
    <location>
        <begin position="41"/>
        <end position="61"/>
    </location>
</feature>
<accession>A0A8H7F4C5</accession>
<evidence type="ECO:0000313" key="2">
    <source>
        <dbReference type="EMBL" id="KAF7776591.1"/>
    </source>
</evidence>
<keyword evidence="1" id="KW-0812">Transmembrane</keyword>
<protein>
    <submittedName>
        <fullName evidence="2">Uncharacterized protein</fullName>
    </submittedName>
</protein>
<comment type="caution">
    <text evidence="2">The sequence shown here is derived from an EMBL/GenBank/DDBJ whole genome shotgun (WGS) entry which is preliminary data.</text>
</comment>
<dbReference type="EMBL" id="JABXXO010000006">
    <property type="protein sequence ID" value="KAF7776591.1"/>
    <property type="molecule type" value="Genomic_DNA"/>
</dbReference>